<evidence type="ECO:0000256" key="8">
    <source>
        <dbReference type="SAM" id="MobiDB-lite"/>
    </source>
</evidence>
<proteinExistence type="predicted"/>
<evidence type="ECO:0000313" key="10">
    <source>
        <dbReference type="EnsemblMetazoa" id="CJA11256.1"/>
    </source>
</evidence>
<evidence type="ECO:0000256" key="3">
    <source>
        <dbReference type="ARBA" id="ARBA00023125"/>
    </source>
</evidence>
<evidence type="ECO:0000256" key="4">
    <source>
        <dbReference type="ARBA" id="ARBA00023155"/>
    </source>
</evidence>
<dbReference type="Gene3D" id="1.10.10.60">
    <property type="entry name" value="Homeodomain-like"/>
    <property type="match status" value="1"/>
</dbReference>
<feature type="compositionally biased region" description="Basic residues" evidence="8">
    <location>
        <begin position="86"/>
        <end position="96"/>
    </location>
</feature>
<evidence type="ECO:0000256" key="5">
    <source>
        <dbReference type="ARBA" id="ARBA00023242"/>
    </source>
</evidence>
<dbReference type="Pfam" id="PF00046">
    <property type="entry name" value="Homeodomain"/>
    <property type="match status" value="1"/>
</dbReference>
<keyword evidence="4 6" id="KW-0371">Homeobox</keyword>
<dbReference type="InterPro" id="IPR001356">
    <property type="entry name" value="HD"/>
</dbReference>
<dbReference type="AlphaFoldDB" id="A0A8R1DSW8"/>
<name>A0A8R1DSW8_CAEJA</name>
<dbReference type="EnsemblMetazoa" id="CJA11256.1">
    <property type="protein sequence ID" value="CJA11256.1"/>
    <property type="gene ID" value="WBGene00130460"/>
</dbReference>
<accession>A0A8R1DSW8</accession>
<keyword evidence="11" id="KW-1185">Reference proteome</keyword>
<dbReference type="GO" id="GO:0000981">
    <property type="term" value="F:DNA-binding transcription factor activity, RNA polymerase II-specific"/>
    <property type="evidence" value="ECO:0007669"/>
    <property type="project" value="TreeGrafter"/>
</dbReference>
<keyword evidence="2" id="KW-0217">Developmental protein</keyword>
<dbReference type="InterPro" id="IPR009057">
    <property type="entry name" value="Homeodomain-like_sf"/>
</dbReference>
<protein>
    <submittedName>
        <fullName evidence="10">Homeobox domain-containing protein</fullName>
    </submittedName>
</protein>
<evidence type="ECO:0000256" key="6">
    <source>
        <dbReference type="PROSITE-ProRule" id="PRU00108"/>
    </source>
</evidence>
<feature type="domain" description="Homeobox" evidence="9">
    <location>
        <begin position="62"/>
        <end position="95"/>
    </location>
</feature>
<evidence type="ECO:0000256" key="1">
    <source>
        <dbReference type="ARBA" id="ARBA00004123"/>
    </source>
</evidence>
<sequence>MIFTLFDAEFYVSKFQTQKLQTIIHRKSHRAPPPSPPTPPAPPAPEAKKSSVDAAETAPLSPNVSQREALGKSIELAEARIQVWFKNRRAKQRKRQRNEGSPTEEESGSGKRKYGKDVEKMEQATVITWTPGAALLSSGTQHHHPNPFYTAYHTNQFATSFGAIPHQLVATMISNGGDKEQSIS</sequence>
<dbReference type="PANTHER" id="PTHR45793:SF5">
    <property type="entry name" value="HOMEOTIC PROTEIN OCELLILESS"/>
    <property type="match status" value="1"/>
</dbReference>
<dbReference type="PANTHER" id="PTHR45793">
    <property type="entry name" value="HOMEOBOX PROTEIN"/>
    <property type="match status" value="1"/>
</dbReference>
<feature type="compositionally biased region" description="Pro residues" evidence="8">
    <location>
        <begin position="31"/>
        <end position="45"/>
    </location>
</feature>
<dbReference type="SMART" id="SM00389">
    <property type="entry name" value="HOX"/>
    <property type="match status" value="1"/>
</dbReference>
<dbReference type="PROSITE" id="PS50071">
    <property type="entry name" value="HOMEOBOX_2"/>
    <property type="match status" value="1"/>
</dbReference>
<evidence type="ECO:0000256" key="7">
    <source>
        <dbReference type="RuleBase" id="RU000682"/>
    </source>
</evidence>
<feature type="DNA-binding region" description="Homeobox" evidence="6">
    <location>
        <begin position="64"/>
        <end position="96"/>
    </location>
</feature>
<evidence type="ECO:0000256" key="2">
    <source>
        <dbReference type="ARBA" id="ARBA00022473"/>
    </source>
</evidence>
<reference evidence="11" key="1">
    <citation type="submission" date="2010-08" db="EMBL/GenBank/DDBJ databases">
        <authorList>
            <consortium name="Caenorhabditis japonica Sequencing Consortium"/>
            <person name="Wilson R.K."/>
        </authorList>
    </citation>
    <scope>NUCLEOTIDE SEQUENCE [LARGE SCALE GENOMIC DNA]</scope>
    <source>
        <strain evidence="11">DF5081</strain>
    </source>
</reference>
<keyword evidence="3 6" id="KW-0238">DNA-binding</keyword>
<evidence type="ECO:0000313" key="11">
    <source>
        <dbReference type="Proteomes" id="UP000005237"/>
    </source>
</evidence>
<dbReference type="Proteomes" id="UP000005237">
    <property type="component" value="Unassembled WGS sequence"/>
</dbReference>
<dbReference type="GO" id="GO:0000978">
    <property type="term" value="F:RNA polymerase II cis-regulatory region sequence-specific DNA binding"/>
    <property type="evidence" value="ECO:0007669"/>
    <property type="project" value="TreeGrafter"/>
</dbReference>
<keyword evidence="5 6" id="KW-0539">Nucleus</keyword>
<evidence type="ECO:0000259" key="9">
    <source>
        <dbReference type="PROSITE" id="PS50071"/>
    </source>
</evidence>
<dbReference type="CDD" id="cd00086">
    <property type="entry name" value="homeodomain"/>
    <property type="match status" value="1"/>
</dbReference>
<comment type="subcellular location">
    <subcellularLocation>
        <location evidence="1 6 7">Nucleus</location>
    </subcellularLocation>
</comment>
<feature type="region of interest" description="Disordered" evidence="8">
    <location>
        <begin position="85"/>
        <end position="117"/>
    </location>
</feature>
<feature type="region of interest" description="Disordered" evidence="8">
    <location>
        <begin position="26"/>
        <end position="68"/>
    </location>
</feature>
<dbReference type="GO" id="GO:0005634">
    <property type="term" value="C:nucleus"/>
    <property type="evidence" value="ECO:0007669"/>
    <property type="project" value="UniProtKB-SubCell"/>
</dbReference>
<reference evidence="10" key="2">
    <citation type="submission" date="2022-06" db="UniProtKB">
        <authorList>
            <consortium name="EnsemblMetazoa"/>
        </authorList>
    </citation>
    <scope>IDENTIFICATION</scope>
    <source>
        <strain evidence="10">DF5081</strain>
    </source>
</reference>
<dbReference type="SUPFAM" id="SSF46689">
    <property type="entry name" value="Homeodomain-like"/>
    <property type="match status" value="1"/>
</dbReference>
<organism evidence="10 11">
    <name type="scientific">Caenorhabditis japonica</name>
    <dbReference type="NCBI Taxonomy" id="281687"/>
    <lineage>
        <taxon>Eukaryota</taxon>
        <taxon>Metazoa</taxon>
        <taxon>Ecdysozoa</taxon>
        <taxon>Nematoda</taxon>
        <taxon>Chromadorea</taxon>
        <taxon>Rhabditida</taxon>
        <taxon>Rhabditina</taxon>
        <taxon>Rhabditomorpha</taxon>
        <taxon>Rhabditoidea</taxon>
        <taxon>Rhabditidae</taxon>
        <taxon>Peloderinae</taxon>
        <taxon>Caenorhabditis</taxon>
    </lineage>
</organism>